<dbReference type="InterPro" id="IPR002052">
    <property type="entry name" value="DNA_methylase_N6_adenine_CS"/>
</dbReference>
<evidence type="ECO:0000256" key="3">
    <source>
        <dbReference type="ARBA" id="ARBA00022603"/>
    </source>
</evidence>
<dbReference type="InterPro" id="IPR012263">
    <property type="entry name" value="M_m6A_EcoRV"/>
</dbReference>
<dbReference type="Proteomes" id="UP001623660">
    <property type="component" value="Unassembled WGS sequence"/>
</dbReference>
<dbReference type="Gene3D" id="1.10.1020.10">
    <property type="entry name" value="Adenine-specific Methyltransferase, Domain 2"/>
    <property type="match status" value="1"/>
</dbReference>
<dbReference type="PANTHER" id="PTHR30481:SF3">
    <property type="entry name" value="DNA ADENINE METHYLASE"/>
    <property type="match status" value="1"/>
</dbReference>
<reference evidence="8 9" key="1">
    <citation type="submission" date="2024-11" db="EMBL/GenBank/DDBJ databases">
        <authorList>
            <person name="Heng Y.C."/>
            <person name="Lim A.C.H."/>
            <person name="Lee J.K.Y."/>
            <person name="Kittelmann S."/>
        </authorList>
    </citation>
    <scope>NUCLEOTIDE SEQUENCE [LARGE SCALE GENOMIC DNA]</scope>
    <source>
        <strain evidence="8 9">WILCCON 0269</strain>
    </source>
</reference>
<accession>A0ABW8SPB4</accession>
<proteinExistence type="inferred from homology"/>
<gene>
    <name evidence="8" type="ORF">ACJDU8_19545</name>
</gene>
<dbReference type="PIRSF" id="PIRSF000398">
    <property type="entry name" value="M_m6A_EcoRV"/>
    <property type="match status" value="1"/>
</dbReference>
<dbReference type="GO" id="GO:0032259">
    <property type="term" value="P:methylation"/>
    <property type="evidence" value="ECO:0007669"/>
    <property type="project" value="UniProtKB-KW"/>
</dbReference>
<organism evidence="8 9">
    <name type="scientific">Candidatus Clostridium eludens</name>
    <dbReference type="NCBI Taxonomy" id="3381663"/>
    <lineage>
        <taxon>Bacteria</taxon>
        <taxon>Bacillati</taxon>
        <taxon>Bacillota</taxon>
        <taxon>Clostridia</taxon>
        <taxon>Eubacteriales</taxon>
        <taxon>Clostridiaceae</taxon>
        <taxon>Clostridium</taxon>
    </lineage>
</organism>
<comment type="catalytic activity">
    <reaction evidence="6 7">
        <text>a 2'-deoxyadenosine in DNA + S-adenosyl-L-methionine = an N(6)-methyl-2'-deoxyadenosine in DNA + S-adenosyl-L-homocysteine + H(+)</text>
        <dbReference type="Rhea" id="RHEA:15197"/>
        <dbReference type="Rhea" id="RHEA-COMP:12418"/>
        <dbReference type="Rhea" id="RHEA-COMP:12419"/>
        <dbReference type="ChEBI" id="CHEBI:15378"/>
        <dbReference type="ChEBI" id="CHEBI:57856"/>
        <dbReference type="ChEBI" id="CHEBI:59789"/>
        <dbReference type="ChEBI" id="CHEBI:90615"/>
        <dbReference type="ChEBI" id="CHEBI:90616"/>
        <dbReference type="EC" id="2.1.1.72"/>
    </reaction>
</comment>
<dbReference type="GO" id="GO:0009007">
    <property type="term" value="F:site-specific DNA-methyltransferase (adenine-specific) activity"/>
    <property type="evidence" value="ECO:0007669"/>
    <property type="project" value="UniProtKB-EC"/>
</dbReference>
<dbReference type="PANTHER" id="PTHR30481">
    <property type="entry name" value="DNA ADENINE METHYLASE"/>
    <property type="match status" value="1"/>
</dbReference>
<evidence type="ECO:0000256" key="1">
    <source>
        <dbReference type="ARBA" id="ARBA00006594"/>
    </source>
</evidence>
<dbReference type="EC" id="2.1.1.72" evidence="2 7"/>
<evidence type="ECO:0000256" key="7">
    <source>
        <dbReference type="RuleBase" id="RU361257"/>
    </source>
</evidence>
<dbReference type="InterPro" id="IPR023095">
    <property type="entry name" value="Ade_MeTrfase_dom_2"/>
</dbReference>
<sequence>MKFYMNDLIKSPLNYTGGKYKLLDQILPMLPDSTNRFIDLFCGGCNVGINAKFNEVIFIDNQKQLMRLFETFKDNDKDYILHTIENIINTYGLSQSSRHGYDYYNCSSSNGLGEYNKINFLKMRKDYNCREEDNFYNDILFYTIIIFAFNNQIRFNKMGKCNIPVGKRDFNDRIRKNLLSFIDRIEDINAKFVMSDFREFEFYDKEKDTVIYADPPYLISNAAYNEQDGWNDKKEKALLELLDYIHSKKIKFALSNVIESKGIKNEILINWSRKYNVNHLDFSYKNSNYQKKSEHRNAKNIEVLITNY</sequence>
<evidence type="ECO:0000313" key="9">
    <source>
        <dbReference type="Proteomes" id="UP001623660"/>
    </source>
</evidence>
<dbReference type="PRINTS" id="PR00505">
    <property type="entry name" value="D12N6MTFRASE"/>
</dbReference>
<evidence type="ECO:0000256" key="5">
    <source>
        <dbReference type="ARBA" id="ARBA00022691"/>
    </source>
</evidence>
<dbReference type="NCBIfam" id="TIGR00571">
    <property type="entry name" value="dam"/>
    <property type="match status" value="1"/>
</dbReference>
<keyword evidence="5 7" id="KW-0949">S-adenosyl-L-methionine</keyword>
<dbReference type="Gene3D" id="3.40.50.150">
    <property type="entry name" value="Vaccinia Virus protein VP39"/>
    <property type="match status" value="1"/>
</dbReference>
<evidence type="ECO:0000256" key="4">
    <source>
        <dbReference type="ARBA" id="ARBA00022679"/>
    </source>
</evidence>
<protein>
    <recommendedName>
        <fullName evidence="2 7">Site-specific DNA-methyltransferase (adenine-specific)</fullName>
        <ecNumber evidence="2 7">2.1.1.72</ecNumber>
    </recommendedName>
</protein>
<comment type="similarity">
    <text evidence="1 7">Belongs to the N(4)/N(6)-methyltransferase family.</text>
</comment>
<dbReference type="Pfam" id="PF02086">
    <property type="entry name" value="MethyltransfD12"/>
    <property type="match status" value="1"/>
</dbReference>
<dbReference type="EMBL" id="JBJHZX010000036">
    <property type="protein sequence ID" value="MFL0197744.1"/>
    <property type="molecule type" value="Genomic_DNA"/>
</dbReference>
<name>A0ABW8SPB4_9CLOT</name>
<dbReference type="RefSeq" id="WP_406793847.1">
    <property type="nucleotide sequence ID" value="NZ_JBJHZX010000036.1"/>
</dbReference>
<comment type="caution">
    <text evidence="8">The sequence shown here is derived from an EMBL/GenBank/DDBJ whole genome shotgun (WGS) entry which is preliminary data.</text>
</comment>
<evidence type="ECO:0000313" key="8">
    <source>
        <dbReference type="EMBL" id="MFL0197744.1"/>
    </source>
</evidence>
<dbReference type="InterPro" id="IPR029063">
    <property type="entry name" value="SAM-dependent_MTases_sf"/>
</dbReference>
<evidence type="ECO:0000256" key="2">
    <source>
        <dbReference type="ARBA" id="ARBA00011900"/>
    </source>
</evidence>
<keyword evidence="4 7" id="KW-0808">Transferase</keyword>
<keyword evidence="3 7" id="KW-0489">Methyltransferase</keyword>
<dbReference type="SUPFAM" id="SSF53335">
    <property type="entry name" value="S-adenosyl-L-methionine-dependent methyltransferases"/>
    <property type="match status" value="1"/>
</dbReference>
<dbReference type="InterPro" id="IPR012327">
    <property type="entry name" value="MeTrfase_D12"/>
</dbReference>
<evidence type="ECO:0000256" key="6">
    <source>
        <dbReference type="ARBA" id="ARBA00047942"/>
    </source>
</evidence>
<keyword evidence="9" id="KW-1185">Reference proteome</keyword>
<dbReference type="PROSITE" id="PS00092">
    <property type="entry name" value="N6_MTASE"/>
    <property type="match status" value="1"/>
</dbReference>